<dbReference type="Pfam" id="PF02653">
    <property type="entry name" value="BPD_transp_2"/>
    <property type="match status" value="1"/>
</dbReference>
<dbReference type="EMBL" id="CP001739">
    <property type="protein sequence ID" value="ACZ08016.1"/>
    <property type="molecule type" value="Genomic_DNA"/>
</dbReference>
<accession>D1AFY1</accession>
<feature type="transmembrane region" description="Helical" evidence="6">
    <location>
        <begin position="324"/>
        <end position="346"/>
    </location>
</feature>
<evidence type="ECO:0000256" key="4">
    <source>
        <dbReference type="ARBA" id="ARBA00022989"/>
    </source>
</evidence>
<keyword evidence="5 6" id="KW-0472">Membrane</keyword>
<dbReference type="PANTHER" id="PTHR47089:SF1">
    <property type="entry name" value="GUANOSINE ABC TRANSPORTER PERMEASE PROTEIN NUPP"/>
    <property type="match status" value="1"/>
</dbReference>
<name>D1AFY1_SEBTE</name>
<keyword evidence="4 6" id="KW-1133">Transmembrane helix</keyword>
<feature type="transmembrane region" description="Helical" evidence="6">
    <location>
        <begin position="111"/>
        <end position="129"/>
    </location>
</feature>
<gene>
    <name evidence="7" type="ordered locus">Sterm_1148</name>
    <name evidence="8" type="ordered locus">Sterm_1787</name>
</gene>
<evidence type="ECO:0000313" key="9">
    <source>
        <dbReference type="Proteomes" id="UP000000845"/>
    </source>
</evidence>
<dbReference type="Proteomes" id="UP000000845">
    <property type="component" value="Chromosome"/>
</dbReference>
<evidence type="ECO:0000313" key="8">
    <source>
        <dbReference type="EMBL" id="ACZ08645.1"/>
    </source>
</evidence>
<sequence>MNKKYVEILTPLLAVLTALIIGGIIIQLNGVNAFEAYGQLFKSAFYQANPKAPFMSGLAKTLLTATPMIFVGLSVMIAFKAGLFNIGAQGQMIMGGVAAAVVGIYVKNAFLGNFVTAIIAAGIAGFLWASISGYLKAKFGVHEVISTIMLNYIAINLQNYLLNYPLKDPASQNVQTMKVLEPARLFLLAPSTKQKLNLGFILAIAAVILVWYFFGKTKQGYEMKAVGLNAGSAENAGIKIKKNIIFAMGLAGILAGIGGAERVLGGSAQYAYTELIMGELGFTGVAVSLLGKSNPIGVFIAAIFYASLEIGGQSLQSMRIPKEVVYIIQALIIIFVAGENLFRYMLSKRGGKKQ</sequence>
<dbReference type="CDD" id="cd06580">
    <property type="entry name" value="TM_PBP1_transp_TpRbsC_like"/>
    <property type="match status" value="1"/>
</dbReference>
<dbReference type="GO" id="GO:0022857">
    <property type="term" value="F:transmembrane transporter activity"/>
    <property type="evidence" value="ECO:0007669"/>
    <property type="project" value="InterPro"/>
</dbReference>
<dbReference type="HOGENOM" id="CLU_040769_0_2_0"/>
<feature type="transmembrane region" description="Helical" evidence="6">
    <location>
        <begin position="244"/>
        <end position="264"/>
    </location>
</feature>
<protein>
    <submittedName>
        <fullName evidence="7">Inner-membrane translocator</fullName>
    </submittedName>
</protein>
<dbReference type="PANTHER" id="PTHR47089">
    <property type="entry name" value="ABC TRANSPORTER, PERMEASE PROTEIN"/>
    <property type="match status" value="1"/>
</dbReference>
<feature type="transmembrane region" description="Helical" evidence="6">
    <location>
        <begin position="141"/>
        <end position="161"/>
    </location>
</feature>
<evidence type="ECO:0000256" key="1">
    <source>
        <dbReference type="ARBA" id="ARBA00004651"/>
    </source>
</evidence>
<dbReference type="EMBL" id="CP001739">
    <property type="protein sequence ID" value="ACZ08645.1"/>
    <property type="molecule type" value="Genomic_DNA"/>
</dbReference>
<evidence type="ECO:0000256" key="6">
    <source>
        <dbReference type="SAM" id="Phobius"/>
    </source>
</evidence>
<dbReference type="KEGG" id="str:Sterm_1148"/>
<dbReference type="eggNOG" id="COG4603">
    <property type="taxonomic scope" value="Bacteria"/>
</dbReference>
<evidence type="ECO:0000256" key="2">
    <source>
        <dbReference type="ARBA" id="ARBA00022475"/>
    </source>
</evidence>
<reference evidence="7 9" key="2">
    <citation type="journal article" date="2010" name="Stand. Genomic Sci.">
        <title>Complete genome sequence of Sebaldella termitidis type strain (NCTC 11300).</title>
        <authorList>
            <person name="Harmon-Smith M."/>
            <person name="Celia L."/>
            <person name="Chertkov O."/>
            <person name="Lapidus A."/>
            <person name="Copeland A."/>
            <person name="Glavina Del Rio T."/>
            <person name="Nolan M."/>
            <person name="Lucas S."/>
            <person name="Tice H."/>
            <person name="Cheng J.F."/>
            <person name="Han C."/>
            <person name="Detter J.C."/>
            <person name="Bruce D."/>
            <person name="Goodwin L."/>
            <person name="Pitluck S."/>
            <person name="Pati A."/>
            <person name="Liolios K."/>
            <person name="Ivanova N."/>
            <person name="Mavromatis K."/>
            <person name="Mikhailova N."/>
            <person name="Chen A."/>
            <person name="Palaniappan K."/>
            <person name="Land M."/>
            <person name="Hauser L."/>
            <person name="Chang Y.J."/>
            <person name="Jeffries C.D."/>
            <person name="Brettin T."/>
            <person name="Goker M."/>
            <person name="Beck B."/>
            <person name="Bristow J."/>
            <person name="Eisen J.A."/>
            <person name="Markowitz V."/>
            <person name="Hugenholtz P."/>
            <person name="Kyrpides N.C."/>
            <person name="Klenk H.P."/>
            <person name="Chen F."/>
        </authorList>
    </citation>
    <scope>NUCLEOTIDE SEQUENCE [LARGE SCALE GENOMIC DNA]</scope>
    <source>
        <strain evidence="7">ATCC 33386</strain>
        <strain evidence="9">ATCC 33386 / NCTC 11300</strain>
    </source>
</reference>
<evidence type="ECO:0000256" key="5">
    <source>
        <dbReference type="ARBA" id="ARBA00023136"/>
    </source>
</evidence>
<reference evidence="9" key="1">
    <citation type="submission" date="2009-09" db="EMBL/GenBank/DDBJ databases">
        <title>The complete chromosome of Sebaldella termitidis ATCC 33386.</title>
        <authorList>
            <consortium name="US DOE Joint Genome Institute (JGI-PGF)"/>
            <person name="Lucas S."/>
            <person name="Copeland A."/>
            <person name="Lapidus A."/>
            <person name="Glavina del Rio T."/>
            <person name="Dalin E."/>
            <person name="Tice H."/>
            <person name="Bruce D."/>
            <person name="Goodwin L."/>
            <person name="Pitluck S."/>
            <person name="Kyrpides N."/>
            <person name="Mavromatis K."/>
            <person name="Ivanova N."/>
            <person name="Mikhailova N."/>
            <person name="Sims D."/>
            <person name="Meincke L."/>
            <person name="Brettin T."/>
            <person name="Detter J.C."/>
            <person name="Han C."/>
            <person name="Larimer F."/>
            <person name="Land M."/>
            <person name="Hauser L."/>
            <person name="Markowitz V."/>
            <person name="Cheng J.F."/>
            <person name="Hugenholtz P."/>
            <person name="Woyke T."/>
            <person name="Wu D."/>
            <person name="Eisen J.A."/>
        </authorList>
    </citation>
    <scope>NUCLEOTIDE SEQUENCE [LARGE SCALE GENOMIC DNA]</scope>
    <source>
        <strain evidence="9">ATCC 33386 / NCTC 11300</strain>
    </source>
</reference>
<evidence type="ECO:0000313" key="7">
    <source>
        <dbReference type="EMBL" id="ACZ08016.1"/>
    </source>
</evidence>
<dbReference type="KEGG" id="str:Sterm_1787"/>
<dbReference type="RefSeq" id="WP_012860612.1">
    <property type="nucleotide sequence ID" value="NC_013517.1"/>
</dbReference>
<dbReference type="InterPro" id="IPR001851">
    <property type="entry name" value="ABC_transp_permease"/>
</dbReference>
<feature type="transmembrane region" description="Helical" evidence="6">
    <location>
        <begin position="12"/>
        <end position="34"/>
    </location>
</feature>
<keyword evidence="3 6" id="KW-0812">Transmembrane</keyword>
<keyword evidence="9" id="KW-1185">Reference proteome</keyword>
<dbReference type="STRING" id="526218.Sterm_1148"/>
<feature type="transmembrane region" description="Helical" evidence="6">
    <location>
        <begin position="86"/>
        <end position="105"/>
    </location>
</feature>
<organism evidence="7 9">
    <name type="scientific">Sebaldella termitidis (strain ATCC 33386 / NCTC 11300)</name>
    <dbReference type="NCBI Taxonomy" id="526218"/>
    <lineage>
        <taxon>Bacteria</taxon>
        <taxon>Fusobacteriati</taxon>
        <taxon>Fusobacteriota</taxon>
        <taxon>Fusobacteriia</taxon>
        <taxon>Fusobacteriales</taxon>
        <taxon>Leptotrichiaceae</taxon>
        <taxon>Sebaldella</taxon>
    </lineage>
</organism>
<evidence type="ECO:0000256" key="3">
    <source>
        <dbReference type="ARBA" id="ARBA00022692"/>
    </source>
</evidence>
<comment type="subcellular location">
    <subcellularLocation>
        <location evidence="1">Cell membrane</location>
        <topology evidence="1">Multi-pass membrane protein</topology>
    </subcellularLocation>
</comment>
<feature type="transmembrane region" description="Helical" evidence="6">
    <location>
        <begin position="196"/>
        <end position="214"/>
    </location>
</feature>
<proteinExistence type="predicted"/>
<feature type="transmembrane region" description="Helical" evidence="6">
    <location>
        <begin position="54"/>
        <end position="79"/>
    </location>
</feature>
<keyword evidence="2" id="KW-1003">Cell membrane</keyword>
<dbReference type="GO" id="GO:0005886">
    <property type="term" value="C:plasma membrane"/>
    <property type="evidence" value="ECO:0007669"/>
    <property type="project" value="UniProtKB-SubCell"/>
</dbReference>
<dbReference type="AlphaFoldDB" id="D1AFY1"/>